<feature type="transmembrane region" description="Helical" evidence="1">
    <location>
        <begin position="113"/>
        <end position="134"/>
    </location>
</feature>
<dbReference type="OrthoDB" id="7335270at2"/>
<sequence length="323" mass="33335">MPTHLIIGAGAGLVAAALFASAATAAALAGILFYLSPLPLCLAGLGWGRSPVLLAGLTGTVVIAASLGAGTAAAFVLTIAAPIAVLVHLLLLSRPAGPDAPAGAMEWYPPGRLVGWAALIAGLLAGLLVLLLGYDQESYQQSIREILDHSALKELDRDGTIFTKETVEGLSVVLAKALPAAFAIVWLTIVLFNLWLGGVIVAASGRSLRPWPNLQDLELPNVFVAVFAVAILASFIPGILGLLATGLAGAMLFAYVLQGLAVIHVYSRGSPFRILLLTVVYLGILLLGWVAVLVAILGLGEPLFGLRARSVQGGQPPNDNKPD</sequence>
<organism evidence="2 3">
    <name type="scientific">Methyloceanibacter superfactus</name>
    <dbReference type="NCBI Taxonomy" id="1774969"/>
    <lineage>
        <taxon>Bacteria</taxon>
        <taxon>Pseudomonadati</taxon>
        <taxon>Pseudomonadota</taxon>
        <taxon>Alphaproteobacteria</taxon>
        <taxon>Hyphomicrobiales</taxon>
        <taxon>Hyphomicrobiaceae</taxon>
        <taxon>Methyloceanibacter</taxon>
    </lineage>
</organism>
<keyword evidence="1" id="KW-1133">Transmembrane helix</keyword>
<evidence type="ECO:0008006" key="4">
    <source>
        <dbReference type="Google" id="ProtNLM"/>
    </source>
</evidence>
<feature type="transmembrane region" description="Helical" evidence="1">
    <location>
        <begin position="72"/>
        <end position="93"/>
    </location>
</feature>
<proteinExistence type="predicted"/>
<evidence type="ECO:0000256" key="1">
    <source>
        <dbReference type="SAM" id="Phobius"/>
    </source>
</evidence>
<accession>A0A1E3VS65</accession>
<gene>
    <name evidence="2" type="ORF">AUC69_14575</name>
</gene>
<dbReference type="EMBL" id="LPWF01000029">
    <property type="protein sequence ID" value="ODR96387.1"/>
    <property type="molecule type" value="Genomic_DNA"/>
</dbReference>
<evidence type="ECO:0000313" key="3">
    <source>
        <dbReference type="Proteomes" id="UP000094472"/>
    </source>
</evidence>
<feature type="transmembrane region" description="Helical" evidence="1">
    <location>
        <begin position="272"/>
        <end position="299"/>
    </location>
</feature>
<dbReference type="AlphaFoldDB" id="A0A1E3VS65"/>
<keyword evidence="1" id="KW-0472">Membrane</keyword>
<comment type="caution">
    <text evidence="2">The sequence shown here is derived from an EMBL/GenBank/DDBJ whole genome shotgun (WGS) entry which is preliminary data.</text>
</comment>
<name>A0A1E3VS65_9HYPH</name>
<dbReference type="Pfam" id="PF09991">
    <property type="entry name" value="DUF2232"/>
    <property type="match status" value="1"/>
</dbReference>
<dbReference type="STRING" id="1774969.AUC69_14575"/>
<feature type="transmembrane region" description="Helical" evidence="1">
    <location>
        <begin position="247"/>
        <end position="266"/>
    </location>
</feature>
<feature type="transmembrane region" description="Helical" evidence="1">
    <location>
        <begin position="45"/>
        <end position="65"/>
    </location>
</feature>
<dbReference type="InterPro" id="IPR018710">
    <property type="entry name" value="DUF2232"/>
</dbReference>
<dbReference type="Proteomes" id="UP000094472">
    <property type="component" value="Unassembled WGS sequence"/>
</dbReference>
<protein>
    <recommendedName>
        <fullName evidence="4">DUF2232 domain-containing protein</fullName>
    </recommendedName>
</protein>
<feature type="transmembrane region" description="Helical" evidence="1">
    <location>
        <begin position="222"/>
        <end position="240"/>
    </location>
</feature>
<feature type="transmembrane region" description="Helical" evidence="1">
    <location>
        <begin position="180"/>
        <end position="202"/>
    </location>
</feature>
<dbReference type="RefSeq" id="WP_069442318.1">
    <property type="nucleotide sequence ID" value="NZ_LPWF01000029.1"/>
</dbReference>
<evidence type="ECO:0000313" key="2">
    <source>
        <dbReference type="EMBL" id="ODR96387.1"/>
    </source>
</evidence>
<keyword evidence="1" id="KW-0812">Transmembrane</keyword>
<keyword evidence="3" id="KW-1185">Reference proteome</keyword>
<reference evidence="2 3" key="1">
    <citation type="journal article" date="2016" name="Environ. Microbiol.">
        <title>New Methyloceanibacter diversity from North Sea sediments includes methanotroph containing solely the soluble methane monooxygenase.</title>
        <authorList>
            <person name="Vekeman B."/>
            <person name="Kerckhof F.M."/>
            <person name="Cremers G."/>
            <person name="de Vos P."/>
            <person name="Vandamme P."/>
            <person name="Boon N."/>
            <person name="Op den Camp H.J."/>
            <person name="Heylen K."/>
        </authorList>
    </citation>
    <scope>NUCLEOTIDE SEQUENCE [LARGE SCALE GENOMIC DNA]</scope>
    <source>
        <strain evidence="2 3">R-67175</strain>
    </source>
</reference>